<sequence length="461" mass="49931">MSEKLFAGPRVRRARVELGLTQADMARSLGISASYLNLIERNQRPLTAPVLLALATEHAIDLGTLGRGGGELQGLREAFDDPLLSAELTGPRELADMADTAPAASAGVVKLYRAYREALDRLADLSGKLAEQGAGAATIDLPPAQRFRDLFEPRPCHDPDLDDAAEALDARLPRRALREAALADWLETEHRMTLRLVPAASMPLWRVRSDRHRGQLYVSDALDPSDRMVWIAAEAMRFGAPDVMAQTLEELAGTETDEVRRLVDRHLREVAGRALAMPYTRFREAAGRVRYDLSALATTSGAGHVHAAHRLVSLRRINASGPPFFVTVRDALGRDTERRGARGFPATSFGGGCARLPVFTLSGRPGESETRLVEMPDGARFVVTCHGLDRSGPRRAVMLGLPADAATGTAYEAAAEPDPLAIGPSCRLCVRQGCEVRGEPAMTRPAGTDAWTVGASLWEFH</sequence>
<dbReference type="Proteomes" id="UP000049455">
    <property type="component" value="Unassembled WGS sequence"/>
</dbReference>
<dbReference type="Gene3D" id="1.10.260.40">
    <property type="entry name" value="lambda repressor-like DNA-binding domains"/>
    <property type="match status" value="1"/>
</dbReference>
<dbReference type="InterPro" id="IPR050807">
    <property type="entry name" value="TransReg_Diox_bact_type"/>
</dbReference>
<evidence type="ECO:0000256" key="1">
    <source>
        <dbReference type="ARBA" id="ARBA00023015"/>
    </source>
</evidence>
<evidence type="ECO:0000256" key="3">
    <source>
        <dbReference type="ARBA" id="ARBA00023163"/>
    </source>
</evidence>
<dbReference type="EMBL" id="CYPR01000142">
    <property type="protein sequence ID" value="CUH39422.1"/>
    <property type="molecule type" value="Genomic_DNA"/>
</dbReference>
<dbReference type="PANTHER" id="PTHR46797">
    <property type="entry name" value="HTH-TYPE TRANSCRIPTIONAL REGULATOR"/>
    <property type="match status" value="1"/>
</dbReference>
<reference evidence="5 6" key="1">
    <citation type="submission" date="2015-09" db="EMBL/GenBank/DDBJ databases">
        <authorList>
            <person name="Jackson K.R."/>
            <person name="Lunt B.L."/>
            <person name="Fisher J.N.B."/>
            <person name="Gardner A.V."/>
            <person name="Bailey M.E."/>
            <person name="Deus L.M."/>
            <person name="Earl A.S."/>
            <person name="Gibby P.D."/>
            <person name="Hartmann K.A."/>
            <person name="Liu J.E."/>
            <person name="Manci A.M."/>
            <person name="Nielsen D.A."/>
            <person name="Solomon M.B."/>
            <person name="Breakwell D.P."/>
            <person name="Burnett S.H."/>
            <person name="Grose J.H."/>
        </authorList>
    </citation>
    <scope>NUCLEOTIDE SEQUENCE [LARGE SCALE GENOMIC DNA]</scope>
    <source>
        <strain evidence="5 6">CECT 7799</strain>
    </source>
</reference>
<dbReference type="OrthoDB" id="1123084at2"/>
<dbReference type="CDD" id="cd00093">
    <property type="entry name" value="HTH_XRE"/>
    <property type="match status" value="1"/>
</dbReference>
<keyword evidence="3" id="KW-0804">Transcription</keyword>
<dbReference type="PANTHER" id="PTHR46797:SF23">
    <property type="entry name" value="HTH-TYPE TRANSCRIPTIONAL REGULATOR SUTR"/>
    <property type="match status" value="1"/>
</dbReference>
<keyword evidence="2" id="KW-0238">DNA-binding</keyword>
<protein>
    <submittedName>
        <fullName evidence="5">Putative transcriptional regulator</fullName>
    </submittedName>
</protein>
<dbReference type="SMART" id="SM00530">
    <property type="entry name" value="HTH_XRE"/>
    <property type="match status" value="1"/>
</dbReference>
<accession>A0A0M7BC78</accession>
<evidence type="ECO:0000313" key="5">
    <source>
        <dbReference type="EMBL" id="CUH39422.1"/>
    </source>
</evidence>
<dbReference type="InterPro" id="IPR001387">
    <property type="entry name" value="Cro/C1-type_HTH"/>
</dbReference>
<gene>
    <name evidence="5" type="ORF">JSE7799_02148</name>
</gene>
<organism evidence="5 6">
    <name type="scientific">Jannaschia seosinensis</name>
    <dbReference type="NCBI Taxonomy" id="313367"/>
    <lineage>
        <taxon>Bacteria</taxon>
        <taxon>Pseudomonadati</taxon>
        <taxon>Pseudomonadota</taxon>
        <taxon>Alphaproteobacteria</taxon>
        <taxon>Rhodobacterales</taxon>
        <taxon>Roseobacteraceae</taxon>
        <taxon>Jannaschia</taxon>
    </lineage>
</organism>
<dbReference type="Pfam" id="PF09856">
    <property type="entry name" value="ScfRs"/>
    <property type="match status" value="1"/>
</dbReference>
<dbReference type="AlphaFoldDB" id="A0A0M7BC78"/>
<dbReference type="Pfam" id="PF01381">
    <property type="entry name" value="HTH_3"/>
    <property type="match status" value="1"/>
</dbReference>
<evidence type="ECO:0000313" key="6">
    <source>
        <dbReference type="Proteomes" id="UP000049455"/>
    </source>
</evidence>
<dbReference type="PROSITE" id="PS50943">
    <property type="entry name" value="HTH_CROC1"/>
    <property type="match status" value="1"/>
</dbReference>
<dbReference type="SUPFAM" id="SSF47413">
    <property type="entry name" value="lambda repressor-like DNA-binding domains"/>
    <property type="match status" value="1"/>
</dbReference>
<name>A0A0M7BC78_9RHOB</name>
<evidence type="ECO:0000256" key="2">
    <source>
        <dbReference type="ARBA" id="ARBA00023125"/>
    </source>
</evidence>
<dbReference type="GO" id="GO:0005829">
    <property type="term" value="C:cytosol"/>
    <property type="evidence" value="ECO:0007669"/>
    <property type="project" value="TreeGrafter"/>
</dbReference>
<keyword evidence="1" id="KW-0805">Transcription regulation</keyword>
<feature type="domain" description="HTH cro/C1-type" evidence="4">
    <location>
        <begin position="11"/>
        <end position="65"/>
    </location>
</feature>
<dbReference type="GO" id="GO:0003677">
    <property type="term" value="F:DNA binding"/>
    <property type="evidence" value="ECO:0007669"/>
    <property type="project" value="UniProtKB-KW"/>
</dbReference>
<dbReference type="STRING" id="313367.JSE7799_02148"/>
<dbReference type="InterPro" id="IPR010982">
    <property type="entry name" value="Lambda_DNA-bd_dom_sf"/>
</dbReference>
<evidence type="ECO:0000259" key="4">
    <source>
        <dbReference type="PROSITE" id="PS50943"/>
    </source>
</evidence>
<dbReference type="RefSeq" id="WP_055663612.1">
    <property type="nucleotide sequence ID" value="NZ_CYPR01000142.1"/>
</dbReference>
<keyword evidence="6" id="KW-1185">Reference proteome</keyword>
<dbReference type="GO" id="GO:0003700">
    <property type="term" value="F:DNA-binding transcription factor activity"/>
    <property type="evidence" value="ECO:0007669"/>
    <property type="project" value="TreeGrafter"/>
</dbReference>
<dbReference type="InterPro" id="IPR018653">
    <property type="entry name" value="ScfR_C"/>
</dbReference>
<proteinExistence type="predicted"/>